<gene>
    <name evidence="2" type="ORF">B6N60_05123</name>
</gene>
<organism evidence="2 3">
    <name type="scientific">Richelia sinica FACHB-800</name>
    <dbReference type="NCBI Taxonomy" id="1357546"/>
    <lineage>
        <taxon>Bacteria</taxon>
        <taxon>Bacillati</taxon>
        <taxon>Cyanobacteriota</taxon>
        <taxon>Cyanophyceae</taxon>
        <taxon>Nostocales</taxon>
        <taxon>Nostocaceae</taxon>
        <taxon>Richelia</taxon>
    </lineage>
</organism>
<dbReference type="SUPFAM" id="SSF56024">
    <property type="entry name" value="Phospholipase D/nuclease"/>
    <property type="match status" value="1"/>
</dbReference>
<dbReference type="Proteomes" id="UP000683511">
    <property type="component" value="Chromosome"/>
</dbReference>
<protein>
    <recommendedName>
        <fullName evidence="1">PLD phosphodiesterase domain-containing protein</fullName>
    </recommendedName>
</protein>
<dbReference type="GO" id="GO:0003824">
    <property type="term" value="F:catalytic activity"/>
    <property type="evidence" value="ECO:0007669"/>
    <property type="project" value="InterPro"/>
</dbReference>
<evidence type="ECO:0000259" key="1">
    <source>
        <dbReference type="PROSITE" id="PS50035"/>
    </source>
</evidence>
<dbReference type="Gene3D" id="3.30.870.10">
    <property type="entry name" value="Endonuclease Chain A"/>
    <property type="match status" value="1"/>
</dbReference>
<evidence type="ECO:0000313" key="2">
    <source>
        <dbReference type="EMBL" id="QXE26391.1"/>
    </source>
</evidence>
<keyword evidence="3" id="KW-1185">Reference proteome</keyword>
<dbReference type="GO" id="GO:0006793">
    <property type="term" value="P:phosphorus metabolic process"/>
    <property type="evidence" value="ECO:0007669"/>
    <property type="project" value="UniProtKB-ARBA"/>
</dbReference>
<reference evidence="2" key="1">
    <citation type="submission" date="2017-04" db="EMBL/GenBank/DDBJ databases">
        <title>Genome deletions in a multicellular cyanobacterial endosymbiont for morphological adaptation in marine diatoms.</title>
        <authorList>
            <person name="Wang Y."/>
            <person name="Gao H."/>
            <person name="Li R."/>
            <person name="Xu X."/>
        </authorList>
    </citation>
    <scope>NUCLEOTIDE SEQUENCE</scope>
    <source>
        <strain evidence="2">FACHB 800</strain>
    </source>
</reference>
<dbReference type="InterPro" id="IPR001736">
    <property type="entry name" value="PLipase_D/transphosphatidylase"/>
</dbReference>
<dbReference type="AlphaFoldDB" id="A0A975TCP7"/>
<feature type="domain" description="PLD phosphodiesterase" evidence="1">
    <location>
        <begin position="110"/>
        <end position="132"/>
    </location>
</feature>
<proteinExistence type="predicted"/>
<dbReference type="PROSITE" id="PS50035">
    <property type="entry name" value="PLD"/>
    <property type="match status" value="1"/>
</dbReference>
<accession>A0A975TCP7</accession>
<dbReference type="RefSeq" id="WP_190601999.1">
    <property type="nucleotide sequence ID" value="NZ_CP021056.1"/>
</dbReference>
<dbReference type="Pfam" id="PF13091">
    <property type="entry name" value="PLDc_2"/>
    <property type="match status" value="1"/>
</dbReference>
<name>A0A975TCP7_9NOST</name>
<dbReference type="KEGG" id="rsin:B6N60_05123"/>
<evidence type="ECO:0000313" key="3">
    <source>
        <dbReference type="Proteomes" id="UP000683511"/>
    </source>
</evidence>
<sequence length="206" mass="24513">MIYKLVYDTNESLSVLNQALQQVQDRLIMVCLWVRKQIVDNSKVQAIRNLLERGIRVDIACGYTSDIPDSLPEIEFYNLIKRKEYSGLQDIYTLEVEYKTYFQLKFIGTHEKYLICDDKFAMIGSHNFLSSKNTKIKEIGVYTTDEKIIQELIQHYDNTKPIVDREKTCQEYWIEDCIDELSRNIPNYSTDEYTDYYTDMDQFFSY</sequence>
<dbReference type="EMBL" id="CP021056">
    <property type="protein sequence ID" value="QXE26391.1"/>
    <property type="molecule type" value="Genomic_DNA"/>
</dbReference>
<dbReference type="InterPro" id="IPR025202">
    <property type="entry name" value="PLD-like_dom"/>
</dbReference>